<name>A0A914I4E2_GLORO</name>
<evidence type="ECO:0000313" key="2">
    <source>
        <dbReference type="Proteomes" id="UP000887572"/>
    </source>
</evidence>
<accession>A0A914I4E2</accession>
<proteinExistence type="predicted"/>
<dbReference type="Proteomes" id="UP000887572">
    <property type="component" value="Unplaced"/>
</dbReference>
<keyword evidence="2" id="KW-1185">Reference proteome</keyword>
<evidence type="ECO:0000256" key="1">
    <source>
        <dbReference type="SAM" id="MobiDB-lite"/>
    </source>
</evidence>
<dbReference type="WBParaSite" id="Gr19_v10_g6706.t1">
    <property type="protein sequence ID" value="Gr19_v10_g6706.t1"/>
    <property type="gene ID" value="Gr19_v10_g6706"/>
</dbReference>
<feature type="region of interest" description="Disordered" evidence="1">
    <location>
        <begin position="43"/>
        <end position="66"/>
    </location>
</feature>
<evidence type="ECO:0000313" key="3">
    <source>
        <dbReference type="WBParaSite" id="Gr19_v10_g6706.t1"/>
    </source>
</evidence>
<protein>
    <submittedName>
        <fullName evidence="3">Uncharacterized protein</fullName>
    </submittedName>
</protein>
<organism evidence="2 3">
    <name type="scientific">Globodera rostochiensis</name>
    <name type="common">Golden nematode worm</name>
    <name type="synonym">Heterodera rostochiensis</name>
    <dbReference type="NCBI Taxonomy" id="31243"/>
    <lineage>
        <taxon>Eukaryota</taxon>
        <taxon>Metazoa</taxon>
        <taxon>Ecdysozoa</taxon>
        <taxon>Nematoda</taxon>
        <taxon>Chromadorea</taxon>
        <taxon>Rhabditida</taxon>
        <taxon>Tylenchina</taxon>
        <taxon>Tylenchomorpha</taxon>
        <taxon>Tylenchoidea</taxon>
        <taxon>Heteroderidae</taxon>
        <taxon>Heteroderinae</taxon>
        <taxon>Globodera</taxon>
    </lineage>
</organism>
<reference evidence="3" key="1">
    <citation type="submission" date="2022-11" db="UniProtKB">
        <authorList>
            <consortium name="WormBaseParasite"/>
        </authorList>
    </citation>
    <scope>IDENTIFICATION</scope>
</reference>
<sequence length="66" mass="7335">MWRSIISVHLPFRHASARSIVVGIAPHATDGANLAEIQSQPPTISKEASKLKQKMGGRMIRRWEEG</sequence>
<dbReference type="AlphaFoldDB" id="A0A914I4E2"/>